<keyword evidence="3" id="KW-1185">Reference proteome</keyword>
<organism evidence="2 3">
    <name type="scientific">Tistrella bauzanensis</name>
    <dbReference type="NCBI Taxonomy" id="657419"/>
    <lineage>
        <taxon>Bacteria</taxon>
        <taxon>Pseudomonadati</taxon>
        <taxon>Pseudomonadota</taxon>
        <taxon>Alphaproteobacteria</taxon>
        <taxon>Geminicoccales</taxon>
        <taxon>Geminicoccaceae</taxon>
        <taxon>Tistrella</taxon>
    </lineage>
</organism>
<dbReference type="RefSeq" id="WP_188574896.1">
    <property type="nucleotide sequence ID" value="NZ_BMDZ01000004.1"/>
</dbReference>
<evidence type="ECO:0008006" key="4">
    <source>
        <dbReference type="Google" id="ProtNLM"/>
    </source>
</evidence>
<evidence type="ECO:0000256" key="1">
    <source>
        <dbReference type="SAM" id="MobiDB-lite"/>
    </source>
</evidence>
<comment type="caution">
    <text evidence="2">The sequence shown here is derived from an EMBL/GenBank/DDBJ whole genome shotgun (WGS) entry which is preliminary data.</text>
</comment>
<evidence type="ECO:0000313" key="2">
    <source>
        <dbReference type="EMBL" id="GGB28190.1"/>
    </source>
</evidence>
<evidence type="ECO:0000313" key="3">
    <source>
        <dbReference type="Proteomes" id="UP000603352"/>
    </source>
</evidence>
<accession>A0ABQ1IA97</accession>
<reference evidence="3" key="1">
    <citation type="journal article" date="2019" name="Int. J. Syst. Evol. Microbiol.">
        <title>The Global Catalogue of Microorganisms (GCM) 10K type strain sequencing project: providing services to taxonomists for standard genome sequencing and annotation.</title>
        <authorList>
            <consortium name="The Broad Institute Genomics Platform"/>
            <consortium name="The Broad Institute Genome Sequencing Center for Infectious Disease"/>
            <person name="Wu L."/>
            <person name="Ma J."/>
        </authorList>
    </citation>
    <scope>NUCLEOTIDE SEQUENCE [LARGE SCALE GENOMIC DNA]</scope>
    <source>
        <strain evidence="3">CGMCC 1.10188</strain>
    </source>
</reference>
<dbReference type="EMBL" id="BMDZ01000004">
    <property type="protein sequence ID" value="GGB28190.1"/>
    <property type="molecule type" value="Genomic_DNA"/>
</dbReference>
<protein>
    <recommendedName>
        <fullName evidence="4">DUF3618 domain-containing protein</fullName>
    </recommendedName>
</protein>
<sequence>MTDDRTATNRLNEDLSALKRQVRDLADRLSHTAHDSTSPEAMRAARRRAAQLSGGARRMTREHPLTTGLLVAGVVGLAAYCLACSHHDDDDGPGDGRRHWY</sequence>
<feature type="region of interest" description="Disordered" evidence="1">
    <location>
        <begin position="29"/>
        <end position="60"/>
    </location>
</feature>
<gene>
    <name evidence="2" type="ORF">GCM10011505_06810</name>
</gene>
<proteinExistence type="predicted"/>
<name>A0ABQ1IA97_9PROT</name>
<dbReference type="Proteomes" id="UP000603352">
    <property type="component" value="Unassembled WGS sequence"/>
</dbReference>